<feature type="transmembrane region" description="Helical" evidence="4">
    <location>
        <begin position="260"/>
        <end position="279"/>
    </location>
</feature>
<keyword evidence="3 4" id="KW-0472">Membrane</keyword>
<dbReference type="InterPro" id="IPR020846">
    <property type="entry name" value="MFS_dom"/>
</dbReference>
<name>A0A1X6Z881_9RHOB</name>
<dbReference type="PANTHER" id="PTHR23537:SF1">
    <property type="entry name" value="SUGAR TRANSPORTER"/>
    <property type="match status" value="1"/>
</dbReference>
<keyword evidence="2 4" id="KW-1133">Transmembrane helix</keyword>
<protein>
    <submittedName>
        <fullName evidence="6">Hexuronate transporter</fullName>
    </submittedName>
</protein>
<feature type="transmembrane region" description="Helical" evidence="4">
    <location>
        <begin position="116"/>
        <end position="139"/>
    </location>
</feature>
<feature type="transmembrane region" description="Helical" evidence="4">
    <location>
        <begin position="311"/>
        <end position="337"/>
    </location>
</feature>
<feature type="transmembrane region" description="Helical" evidence="4">
    <location>
        <begin position="286"/>
        <end position="305"/>
    </location>
</feature>
<sequence>MKPSSSSFLSVSVTDAAVILHPAKVIPAGIAIVGVTYGLARYAYGLFLPYMQEDLMLSTEVSGLIAGISYFGYLAATLIGAGVSARFGARLPVVIGGLAAAIGMGCIATASSAWALGVGVFIAGASPGLAYPPLSKIILRHVEETHREKSYAWINSGTGFGVLLAGPVALFAGVDWRLAWGIFASLALLATFWNLSLLPKPQNSQAGAQRAFSFSAALRRNAFGLFAVAFLFGLVTSVYWTFAVDLLVRGNGWSSENAAMFWIVVGVAGILGCFAGHLVQVIGVKICFVIGALILASAFLMLPMAPHIPALVFLSAAIFGATFIGITALFGIASIYLYNDQPEIGFGIVFFLISLGQLVGPIGGGFAIVSFGISNVFLVTAACCSLLAIMAPIENIKSMTDRGA</sequence>
<proteinExistence type="predicted"/>
<feature type="transmembrane region" description="Helical" evidence="4">
    <location>
        <begin position="220"/>
        <end position="240"/>
    </location>
</feature>
<dbReference type="RefSeq" id="WP_085805622.1">
    <property type="nucleotide sequence ID" value="NZ_FWFX01000005.1"/>
</dbReference>
<evidence type="ECO:0000313" key="7">
    <source>
        <dbReference type="Proteomes" id="UP000193061"/>
    </source>
</evidence>
<dbReference type="InterPro" id="IPR036259">
    <property type="entry name" value="MFS_trans_sf"/>
</dbReference>
<dbReference type="InterPro" id="IPR010645">
    <property type="entry name" value="MFS_4"/>
</dbReference>
<dbReference type="Gene3D" id="1.20.1250.20">
    <property type="entry name" value="MFS general substrate transporter like domains"/>
    <property type="match status" value="2"/>
</dbReference>
<feature type="transmembrane region" description="Helical" evidence="4">
    <location>
        <begin position="366"/>
        <end position="389"/>
    </location>
</feature>
<evidence type="ECO:0000313" key="6">
    <source>
        <dbReference type="EMBL" id="SLN43020.1"/>
    </source>
</evidence>
<feature type="transmembrane region" description="Helical" evidence="4">
    <location>
        <begin position="91"/>
        <end position="110"/>
    </location>
</feature>
<evidence type="ECO:0000256" key="2">
    <source>
        <dbReference type="ARBA" id="ARBA00022989"/>
    </source>
</evidence>
<feature type="transmembrane region" description="Helical" evidence="4">
    <location>
        <begin position="344"/>
        <end position="360"/>
    </location>
</feature>
<dbReference type="GO" id="GO:0005886">
    <property type="term" value="C:plasma membrane"/>
    <property type="evidence" value="ECO:0007669"/>
    <property type="project" value="TreeGrafter"/>
</dbReference>
<evidence type="ECO:0000256" key="4">
    <source>
        <dbReference type="SAM" id="Phobius"/>
    </source>
</evidence>
<dbReference type="PANTHER" id="PTHR23537">
    <property type="match status" value="1"/>
</dbReference>
<dbReference type="EMBL" id="FWFX01000005">
    <property type="protein sequence ID" value="SLN43020.1"/>
    <property type="molecule type" value="Genomic_DNA"/>
</dbReference>
<dbReference type="Proteomes" id="UP000193061">
    <property type="component" value="Unassembled WGS sequence"/>
</dbReference>
<feature type="transmembrane region" description="Helical" evidence="4">
    <location>
        <begin position="178"/>
        <end position="199"/>
    </location>
</feature>
<dbReference type="Pfam" id="PF06779">
    <property type="entry name" value="MFS_4"/>
    <property type="match status" value="1"/>
</dbReference>
<dbReference type="AlphaFoldDB" id="A0A1X6Z881"/>
<feature type="transmembrane region" description="Helical" evidence="4">
    <location>
        <begin position="151"/>
        <end position="172"/>
    </location>
</feature>
<dbReference type="SUPFAM" id="SSF103473">
    <property type="entry name" value="MFS general substrate transporter"/>
    <property type="match status" value="1"/>
</dbReference>
<evidence type="ECO:0000259" key="5">
    <source>
        <dbReference type="PROSITE" id="PS50850"/>
    </source>
</evidence>
<reference evidence="6 7" key="1">
    <citation type="submission" date="2017-03" db="EMBL/GenBank/DDBJ databases">
        <authorList>
            <person name="Afonso C.L."/>
            <person name="Miller P.J."/>
            <person name="Scott M.A."/>
            <person name="Spackman E."/>
            <person name="Goraichik I."/>
            <person name="Dimitrov K.M."/>
            <person name="Suarez D.L."/>
            <person name="Swayne D.E."/>
        </authorList>
    </citation>
    <scope>NUCLEOTIDE SEQUENCE [LARGE SCALE GENOMIC DNA]</scope>
    <source>
        <strain evidence="6 7">CECT 7450</strain>
    </source>
</reference>
<organism evidence="6 7">
    <name type="scientific">Roseovarius albus</name>
    <dbReference type="NCBI Taxonomy" id="1247867"/>
    <lineage>
        <taxon>Bacteria</taxon>
        <taxon>Pseudomonadati</taxon>
        <taxon>Pseudomonadota</taxon>
        <taxon>Alphaproteobacteria</taxon>
        <taxon>Rhodobacterales</taxon>
        <taxon>Roseobacteraceae</taxon>
        <taxon>Roseovarius</taxon>
    </lineage>
</organism>
<evidence type="ECO:0000256" key="3">
    <source>
        <dbReference type="ARBA" id="ARBA00023136"/>
    </source>
</evidence>
<feature type="transmembrane region" description="Helical" evidence="4">
    <location>
        <begin position="64"/>
        <end position="84"/>
    </location>
</feature>
<evidence type="ECO:0000256" key="1">
    <source>
        <dbReference type="ARBA" id="ARBA00022692"/>
    </source>
</evidence>
<accession>A0A1X6Z881</accession>
<keyword evidence="1 4" id="KW-0812">Transmembrane</keyword>
<keyword evidence="7" id="KW-1185">Reference proteome</keyword>
<dbReference type="GO" id="GO:0022857">
    <property type="term" value="F:transmembrane transporter activity"/>
    <property type="evidence" value="ECO:0007669"/>
    <property type="project" value="InterPro"/>
</dbReference>
<gene>
    <name evidence="6" type="primary">exuT</name>
    <name evidence="6" type="ORF">ROA7450_02110</name>
</gene>
<dbReference type="PROSITE" id="PS50850">
    <property type="entry name" value="MFS"/>
    <property type="match status" value="1"/>
</dbReference>
<feature type="domain" description="Major facilitator superfamily (MFS) profile" evidence="5">
    <location>
        <begin position="26"/>
        <end position="399"/>
    </location>
</feature>
<feature type="transmembrane region" description="Helical" evidence="4">
    <location>
        <begin position="25"/>
        <end position="44"/>
    </location>
</feature>